<proteinExistence type="predicted"/>
<reference evidence="15" key="1">
    <citation type="submission" date="2013-01" db="EMBL/GenBank/DDBJ databases">
        <title>Genome draft of Hydrogenophaga taeniospiralis 2K1.</title>
        <authorList>
            <person name="Gomila M."/>
            <person name="Lalucat J."/>
        </authorList>
    </citation>
    <scope>NUCLEOTIDE SEQUENCE</scope>
    <source>
        <strain evidence="15">CCUG 15921</strain>
    </source>
</reference>
<keyword evidence="7" id="KW-0274">FAD</keyword>
<evidence type="ECO:0000256" key="10">
    <source>
        <dbReference type="ARBA" id="ARBA00023004"/>
    </source>
</evidence>
<evidence type="ECO:0000256" key="11">
    <source>
        <dbReference type="ARBA" id="ARBA00023014"/>
    </source>
</evidence>
<accession>A0A9X4SAI1</accession>
<dbReference type="GO" id="GO:0016491">
    <property type="term" value="F:oxidoreductase activity"/>
    <property type="evidence" value="ECO:0007669"/>
    <property type="project" value="UniProtKB-KW"/>
</dbReference>
<keyword evidence="3" id="KW-0285">Flavoprotein</keyword>
<evidence type="ECO:0000256" key="7">
    <source>
        <dbReference type="ARBA" id="ARBA00022827"/>
    </source>
</evidence>
<dbReference type="Pfam" id="PF08022">
    <property type="entry name" value="FAD_binding_8"/>
    <property type="match status" value="1"/>
</dbReference>
<keyword evidence="9" id="KW-0560">Oxidoreductase</keyword>
<keyword evidence="4 13" id="KW-0812">Transmembrane</keyword>
<dbReference type="Proteomes" id="UP001152876">
    <property type="component" value="Unassembled WGS sequence"/>
</dbReference>
<dbReference type="InterPro" id="IPR050415">
    <property type="entry name" value="MRET"/>
</dbReference>
<keyword evidence="6" id="KW-0479">Metal-binding</keyword>
<evidence type="ECO:0000256" key="3">
    <source>
        <dbReference type="ARBA" id="ARBA00022630"/>
    </source>
</evidence>
<keyword evidence="10" id="KW-0408">Iron</keyword>
<evidence type="ECO:0000256" key="2">
    <source>
        <dbReference type="ARBA" id="ARBA00004141"/>
    </source>
</evidence>
<feature type="transmembrane region" description="Helical" evidence="13">
    <location>
        <begin position="104"/>
        <end position="122"/>
    </location>
</feature>
<dbReference type="InterPro" id="IPR017927">
    <property type="entry name" value="FAD-bd_FR_type"/>
</dbReference>
<dbReference type="GO" id="GO:0016020">
    <property type="term" value="C:membrane"/>
    <property type="evidence" value="ECO:0007669"/>
    <property type="project" value="UniProtKB-SubCell"/>
</dbReference>
<dbReference type="Gene3D" id="3.40.50.80">
    <property type="entry name" value="Nucleotide-binding domain of ferredoxin-NADP reductase (FNR) module"/>
    <property type="match status" value="1"/>
</dbReference>
<evidence type="ECO:0000256" key="5">
    <source>
        <dbReference type="ARBA" id="ARBA00022714"/>
    </source>
</evidence>
<dbReference type="Pfam" id="PF01794">
    <property type="entry name" value="Ferric_reduct"/>
    <property type="match status" value="1"/>
</dbReference>
<dbReference type="SUPFAM" id="SSF52343">
    <property type="entry name" value="Ferredoxin reductase-like, C-terminal NADP-linked domain"/>
    <property type="match status" value="1"/>
</dbReference>
<evidence type="ECO:0000256" key="9">
    <source>
        <dbReference type="ARBA" id="ARBA00023002"/>
    </source>
</evidence>
<dbReference type="PANTHER" id="PTHR47354">
    <property type="entry name" value="NADH OXIDOREDUCTASE HCR"/>
    <property type="match status" value="1"/>
</dbReference>
<dbReference type="Gene3D" id="2.40.30.10">
    <property type="entry name" value="Translation factors"/>
    <property type="match status" value="1"/>
</dbReference>
<evidence type="ECO:0000313" key="16">
    <source>
        <dbReference type="Proteomes" id="UP001152876"/>
    </source>
</evidence>
<keyword evidence="5" id="KW-0001">2Fe-2S</keyword>
<dbReference type="GO" id="GO:0051537">
    <property type="term" value="F:2 iron, 2 sulfur cluster binding"/>
    <property type="evidence" value="ECO:0007669"/>
    <property type="project" value="UniProtKB-KW"/>
</dbReference>
<dbReference type="InterPro" id="IPR013112">
    <property type="entry name" value="FAD-bd_8"/>
</dbReference>
<name>A0A9X4SAI1_9BURK</name>
<feature type="transmembrane region" description="Helical" evidence="13">
    <location>
        <begin position="23"/>
        <end position="43"/>
    </location>
</feature>
<comment type="subcellular location">
    <subcellularLocation>
        <location evidence="2">Membrane</location>
        <topology evidence="2">Multi-pass membrane protein</topology>
    </subcellularLocation>
</comment>
<evidence type="ECO:0000256" key="12">
    <source>
        <dbReference type="ARBA" id="ARBA00023136"/>
    </source>
</evidence>
<sequence>MAVVGTLVFWAFPSDVPPLRAGGIVSGWVGCGLLLTSLLLMVREPWLARWLGGLEPMYRWHHRLGVWAYLALLVHPLALAASAWGESPALAWATLAPWQQGWPVWSGWVSLLCLMAGLLIALWPRLSYAAWRKLHHLLSLSVVVGAAHLVLLGLDGVLLAVPALVLALLLWRVFRADQGLGAQPYVVQGVEHLSPATVEVTLQPLARPLGAQPGQFVLAAFLAGPRFQGCGEYHPFTISAMGADGRMVLGIKALGDCTQQLQQAQPGTEARVQGPFGRFLAEGAGPSLWLAGGIGITPFVAALRNGPLAHPVHLIYLHRDHAGAPYAAELAALATAQPLLRLQVVDTGDTAPDLGQLLPDAGELRGRHCHLCGPPGLLEAAVQRLRERGVAASHIHFECFDFR</sequence>
<dbReference type="PANTHER" id="PTHR47354:SF8">
    <property type="entry name" value="1,2-PHENYLACETYL-COA EPOXIDASE, SUBUNIT E"/>
    <property type="match status" value="1"/>
</dbReference>
<feature type="domain" description="FAD-binding FR-type" evidence="14">
    <location>
        <begin position="180"/>
        <end position="282"/>
    </location>
</feature>
<comment type="cofactor">
    <cofactor evidence="1">
        <name>FAD</name>
        <dbReference type="ChEBI" id="CHEBI:57692"/>
    </cofactor>
</comment>
<evidence type="ECO:0000313" key="15">
    <source>
        <dbReference type="EMBL" id="MDG5974238.1"/>
    </source>
</evidence>
<dbReference type="GO" id="GO:0046872">
    <property type="term" value="F:metal ion binding"/>
    <property type="evidence" value="ECO:0007669"/>
    <property type="project" value="UniProtKB-KW"/>
</dbReference>
<dbReference type="InterPro" id="IPR013130">
    <property type="entry name" value="Fe3_Rdtase_TM_dom"/>
</dbReference>
<dbReference type="SUPFAM" id="SSF63380">
    <property type="entry name" value="Riboflavin synthase domain-like"/>
    <property type="match status" value="1"/>
</dbReference>
<feature type="transmembrane region" description="Helical" evidence="13">
    <location>
        <begin position="134"/>
        <end position="151"/>
    </location>
</feature>
<evidence type="ECO:0000259" key="14">
    <source>
        <dbReference type="PROSITE" id="PS51384"/>
    </source>
</evidence>
<dbReference type="EMBL" id="AOGK01000002">
    <property type="protein sequence ID" value="MDG5974238.1"/>
    <property type="molecule type" value="Genomic_DNA"/>
</dbReference>
<protein>
    <submittedName>
        <fullName evidence="15">Ferric reductase transmembrane domain-containing protein</fullName>
    </submittedName>
</protein>
<keyword evidence="11" id="KW-0411">Iron-sulfur</keyword>
<evidence type="ECO:0000256" key="13">
    <source>
        <dbReference type="SAM" id="Phobius"/>
    </source>
</evidence>
<keyword evidence="8 13" id="KW-1133">Transmembrane helix</keyword>
<evidence type="ECO:0000256" key="4">
    <source>
        <dbReference type="ARBA" id="ARBA00022692"/>
    </source>
</evidence>
<dbReference type="GO" id="GO:0050660">
    <property type="term" value="F:flavin adenine dinucleotide binding"/>
    <property type="evidence" value="ECO:0007669"/>
    <property type="project" value="TreeGrafter"/>
</dbReference>
<keyword evidence="12 13" id="KW-0472">Membrane</keyword>
<organism evidence="15 16">
    <name type="scientific">Hydrogenophaga taeniospiralis CCUG 15921</name>
    <dbReference type="NCBI Taxonomy" id="1281780"/>
    <lineage>
        <taxon>Bacteria</taxon>
        <taxon>Pseudomonadati</taxon>
        <taxon>Pseudomonadota</taxon>
        <taxon>Betaproteobacteria</taxon>
        <taxon>Burkholderiales</taxon>
        <taxon>Comamonadaceae</taxon>
        <taxon>Hydrogenophaga</taxon>
    </lineage>
</organism>
<feature type="transmembrane region" description="Helical" evidence="13">
    <location>
        <begin position="64"/>
        <end position="84"/>
    </location>
</feature>
<dbReference type="InterPro" id="IPR039261">
    <property type="entry name" value="FNR_nucleotide-bd"/>
</dbReference>
<dbReference type="InterPro" id="IPR017938">
    <property type="entry name" value="Riboflavin_synthase-like_b-brl"/>
</dbReference>
<evidence type="ECO:0000256" key="8">
    <source>
        <dbReference type="ARBA" id="ARBA00022989"/>
    </source>
</evidence>
<evidence type="ECO:0000256" key="6">
    <source>
        <dbReference type="ARBA" id="ARBA00022723"/>
    </source>
</evidence>
<dbReference type="AlphaFoldDB" id="A0A9X4SAI1"/>
<dbReference type="PROSITE" id="PS51384">
    <property type="entry name" value="FAD_FR"/>
    <property type="match status" value="1"/>
</dbReference>
<evidence type="ECO:0000256" key="1">
    <source>
        <dbReference type="ARBA" id="ARBA00001974"/>
    </source>
</evidence>
<comment type="caution">
    <text evidence="15">The sequence shown here is derived from an EMBL/GenBank/DDBJ whole genome shotgun (WGS) entry which is preliminary data.</text>
</comment>
<gene>
    <name evidence="15" type="ORF">H010_03187</name>
</gene>
<keyword evidence="16" id="KW-1185">Reference proteome</keyword>